<comment type="subcellular location">
    <subcellularLocation>
        <location evidence="1">Cell membrane</location>
        <topology evidence="1">Multi-pass membrane protein</topology>
    </subcellularLocation>
</comment>
<dbReference type="SMART" id="SM00283">
    <property type="entry name" value="MA"/>
    <property type="match status" value="1"/>
</dbReference>
<reference evidence="13 14" key="1">
    <citation type="journal article" date="2019" name="Int. J. Syst. Evol. Microbiol.">
        <title>The Global Catalogue of Microorganisms (GCM) 10K type strain sequencing project: providing services to taxonomists for standard genome sequencing and annotation.</title>
        <authorList>
            <consortium name="The Broad Institute Genomics Platform"/>
            <consortium name="The Broad Institute Genome Sequencing Center for Infectious Disease"/>
            <person name="Wu L."/>
            <person name="Ma J."/>
        </authorList>
    </citation>
    <scope>NUCLEOTIDE SEQUENCE [LARGE SCALE GENOMIC DNA]</scope>
    <source>
        <strain evidence="13 14">JCM 3272</strain>
    </source>
</reference>
<evidence type="ECO:0000256" key="6">
    <source>
        <dbReference type="ARBA" id="ARBA00023136"/>
    </source>
</evidence>
<evidence type="ECO:0000313" key="13">
    <source>
        <dbReference type="EMBL" id="GAA2378935.1"/>
    </source>
</evidence>
<keyword evidence="6 10" id="KW-0472">Membrane</keyword>
<evidence type="ECO:0000256" key="2">
    <source>
        <dbReference type="ARBA" id="ARBA00022475"/>
    </source>
</evidence>
<evidence type="ECO:0000256" key="10">
    <source>
        <dbReference type="SAM" id="Phobius"/>
    </source>
</evidence>
<dbReference type="EMBL" id="BAAARV010000085">
    <property type="protein sequence ID" value="GAA2378935.1"/>
    <property type="molecule type" value="Genomic_DNA"/>
</dbReference>
<evidence type="ECO:0000256" key="4">
    <source>
        <dbReference type="ARBA" id="ARBA00022692"/>
    </source>
</evidence>
<evidence type="ECO:0000259" key="12">
    <source>
        <dbReference type="PROSITE" id="PS50885"/>
    </source>
</evidence>
<dbReference type="PROSITE" id="PS50885">
    <property type="entry name" value="HAMP"/>
    <property type="match status" value="1"/>
</dbReference>
<dbReference type="Pfam" id="PF00672">
    <property type="entry name" value="HAMP"/>
    <property type="match status" value="1"/>
</dbReference>
<dbReference type="Pfam" id="PF00015">
    <property type="entry name" value="MCPsignal"/>
    <property type="match status" value="1"/>
</dbReference>
<keyword evidence="2" id="KW-1003">Cell membrane</keyword>
<evidence type="ECO:0000256" key="5">
    <source>
        <dbReference type="ARBA" id="ARBA00022989"/>
    </source>
</evidence>
<dbReference type="PANTHER" id="PTHR32089">
    <property type="entry name" value="METHYL-ACCEPTING CHEMOTAXIS PROTEIN MCPB"/>
    <property type="match status" value="1"/>
</dbReference>
<keyword evidence="3" id="KW-0145">Chemotaxis</keyword>
<dbReference type="Pfam" id="PF02743">
    <property type="entry name" value="dCache_1"/>
    <property type="match status" value="1"/>
</dbReference>
<dbReference type="SUPFAM" id="SSF58104">
    <property type="entry name" value="Methyl-accepting chemotaxis protein (MCP) signaling domain"/>
    <property type="match status" value="1"/>
</dbReference>
<gene>
    <name evidence="13" type="ORF">GCM10010170_085200</name>
</gene>
<evidence type="ECO:0000259" key="11">
    <source>
        <dbReference type="PROSITE" id="PS50111"/>
    </source>
</evidence>
<dbReference type="Gene3D" id="1.10.287.950">
    <property type="entry name" value="Methyl-accepting chemotaxis protein"/>
    <property type="match status" value="1"/>
</dbReference>
<dbReference type="CDD" id="cd18774">
    <property type="entry name" value="PDC2_HK_sensor"/>
    <property type="match status" value="1"/>
</dbReference>
<feature type="domain" description="HAMP" evidence="12">
    <location>
        <begin position="336"/>
        <end position="390"/>
    </location>
</feature>
<dbReference type="Gene3D" id="3.30.450.20">
    <property type="entry name" value="PAS domain"/>
    <property type="match status" value="2"/>
</dbReference>
<dbReference type="RefSeq" id="WP_344618356.1">
    <property type="nucleotide sequence ID" value="NZ_BAAARV010000085.1"/>
</dbReference>
<dbReference type="PANTHER" id="PTHR32089:SF112">
    <property type="entry name" value="LYSOZYME-LIKE PROTEIN-RELATED"/>
    <property type="match status" value="1"/>
</dbReference>
<evidence type="ECO:0000256" key="9">
    <source>
        <dbReference type="PROSITE-ProRule" id="PRU00284"/>
    </source>
</evidence>
<evidence type="ECO:0000256" key="8">
    <source>
        <dbReference type="ARBA" id="ARBA00029447"/>
    </source>
</evidence>
<dbReference type="SMART" id="SM00304">
    <property type="entry name" value="HAMP"/>
    <property type="match status" value="1"/>
</dbReference>
<keyword evidence="14" id="KW-1185">Reference proteome</keyword>
<dbReference type="CDD" id="cd06225">
    <property type="entry name" value="HAMP"/>
    <property type="match status" value="1"/>
</dbReference>
<dbReference type="CDD" id="cd12913">
    <property type="entry name" value="PDC1_MCP_like"/>
    <property type="match status" value="1"/>
</dbReference>
<name>A0ABN3HFN6_9ACTN</name>
<keyword evidence="4 10" id="KW-0812">Transmembrane</keyword>
<protein>
    <submittedName>
        <fullName evidence="13">Methyl-accepting chemotaxis protein</fullName>
    </submittedName>
</protein>
<proteinExistence type="inferred from homology"/>
<evidence type="ECO:0000256" key="3">
    <source>
        <dbReference type="ARBA" id="ARBA00022500"/>
    </source>
</evidence>
<keyword evidence="5 10" id="KW-1133">Transmembrane helix</keyword>
<dbReference type="InterPro" id="IPR004089">
    <property type="entry name" value="MCPsignal_dom"/>
</dbReference>
<evidence type="ECO:0000256" key="7">
    <source>
        <dbReference type="ARBA" id="ARBA00023224"/>
    </source>
</evidence>
<evidence type="ECO:0000313" key="14">
    <source>
        <dbReference type="Proteomes" id="UP001501444"/>
    </source>
</evidence>
<dbReference type="InterPro" id="IPR003660">
    <property type="entry name" value="HAMP_dom"/>
</dbReference>
<feature type="transmembrane region" description="Helical" evidence="10">
    <location>
        <begin position="316"/>
        <end position="339"/>
    </location>
</feature>
<accession>A0ABN3HFN6</accession>
<keyword evidence="7 9" id="KW-0807">Transducer</keyword>
<dbReference type="Proteomes" id="UP001501444">
    <property type="component" value="Unassembled WGS sequence"/>
</dbReference>
<comment type="similarity">
    <text evidence="8">Belongs to the methyl-accepting chemotaxis (MCP) protein family.</text>
</comment>
<sequence>MSRLTIRARLVLSVLVLLVVAVTSLVALVTVRASASLEDSALDDAQHSAEVNAAGVERTIAATVGTARDLAQTLAVVAQESPSRDAVDMLIKSLLESHPAYLGVWSAWEPNGFDGRDAAFTKRAADSDPSGRYVPYWHRGDDGGVAQQPILDLDDPSSNSWYTEPKRTGQEMLLEPYPYDVGGKQVLMTSATVPIMIGGKFAGLAGADMALADLETQIAGIRPLGAGSAVLLSTAGNVVAGGNADQRTKPLPGPLGDLAKRARGGGTVREVTKVDGAERIVVAVPIKLMAGDTWSLVVSIPRGVVLAPVSSLRGQAILYTLVALVLAGLVALGVARAVVVPIVRLRDRMAGIADGEGDLTQRVDESAHTEVGQLGAAFNRFVFKVAGTVRGIADAADELTGASAELTGVSDRLAGSARDSARQAGLVSDSAGRVARDVDTVAAGAEEMGASIHEIARNASEAARVAASAVDVAEQTTATMAKLDASGAEIGEVLATITSIAAQTNLLALNATIEAARAGESGKGFAVVAAEVKELAQETARATEDIGGRIAAIKGDTTEALAAIARIGEVIARISDYSTTIATAVEEQTATTAEMTRSAGDAAAGTGEIAGVIGGVAGAADAATGDAGAAQESAARLAALSHRLRELVGSFRY</sequence>
<dbReference type="InterPro" id="IPR033479">
    <property type="entry name" value="dCache_1"/>
</dbReference>
<organism evidence="13 14">
    <name type="scientific">Dactylosporangium salmoneum</name>
    <dbReference type="NCBI Taxonomy" id="53361"/>
    <lineage>
        <taxon>Bacteria</taxon>
        <taxon>Bacillati</taxon>
        <taxon>Actinomycetota</taxon>
        <taxon>Actinomycetes</taxon>
        <taxon>Micromonosporales</taxon>
        <taxon>Micromonosporaceae</taxon>
        <taxon>Dactylosporangium</taxon>
    </lineage>
</organism>
<dbReference type="PROSITE" id="PS50111">
    <property type="entry name" value="CHEMOTAXIS_TRANSDUC_2"/>
    <property type="match status" value="1"/>
</dbReference>
<evidence type="ECO:0000256" key="1">
    <source>
        <dbReference type="ARBA" id="ARBA00004651"/>
    </source>
</evidence>
<feature type="domain" description="Methyl-accepting transducer" evidence="11">
    <location>
        <begin position="409"/>
        <end position="624"/>
    </location>
</feature>
<comment type="caution">
    <text evidence="13">The sequence shown here is derived from an EMBL/GenBank/DDBJ whole genome shotgun (WGS) entry which is preliminary data.</text>
</comment>